<comment type="caution">
    <text evidence="5">The sequence shown here is derived from an EMBL/GenBank/DDBJ whole genome shotgun (WGS) entry which is preliminary data.</text>
</comment>
<evidence type="ECO:0000256" key="2">
    <source>
        <dbReference type="ARBA" id="ARBA00023242"/>
    </source>
</evidence>
<feature type="compositionally biased region" description="Basic and acidic residues" evidence="3">
    <location>
        <begin position="1"/>
        <end position="10"/>
    </location>
</feature>
<dbReference type="InterPro" id="IPR036546">
    <property type="entry name" value="MED15_KIX"/>
</dbReference>
<dbReference type="AlphaFoldDB" id="A0AAW1HZS9"/>
<dbReference type="Gene3D" id="1.10.246.20">
    <property type="entry name" value="Coactivator CBP, KIX domain"/>
    <property type="match status" value="1"/>
</dbReference>
<dbReference type="Pfam" id="PF16987">
    <property type="entry name" value="KIX_2"/>
    <property type="match status" value="1"/>
</dbReference>
<dbReference type="InterPro" id="IPR044661">
    <property type="entry name" value="MED15a/b/c-like"/>
</dbReference>
<evidence type="ECO:0000313" key="6">
    <source>
        <dbReference type="Proteomes" id="UP001443914"/>
    </source>
</evidence>
<dbReference type="GO" id="GO:0003713">
    <property type="term" value="F:transcription coactivator activity"/>
    <property type="evidence" value="ECO:0007669"/>
    <property type="project" value="InterPro"/>
</dbReference>
<evidence type="ECO:0000259" key="4">
    <source>
        <dbReference type="Pfam" id="PF16987"/>
    </source>
</evidence>
<feature type="domain" description="Mediator complex subunit 15 KIX" evidence="4">
    <location>
        <begin position="21"/>
        <end position="97"/>
    </location>
</feature>
<organism evidence="5 6">
    <name type="scientific">Saponaria officinalis</name>
    <name type="common">Common soapwort</name>
    <name type="synonym">Lychnis saponaria</name>
    <dbReference type="NCBI Taxonomy" id="3572"/>
    <lineage>
        <taxon>Eukaryota</taxon>
        <taxon>Viridiplantae</taxon>
        <taxon>Streptophyta</taxon>
        <taxon>Embryophyta</taxon>
        <taxon>Tracheophyta</taxon>
        <taxon>Spermatophyta</taxon>
        <taxon>Magnoliopsida</taxon>
        <taxon>eudicotyledons</taxon>
        <taxon>Gunneridae</taxon>
        <taxon>Pentapetalae</taxon>
        <taxon>Caryophyllales</taxon>
        <taxon>Caryophyllaceae</taxon>
        <taxon>Caryophylleae</taxon>
        <taxon>Saponaria</taxon>
    </lineage>
</organism>
<protein>
    <recommendedName>
        <fullName evidence="4">Mediator complex subunit 15 KIX domain-containing protein</fullName>
    </recommendedName>
</protein>
<dbReference type="EMBL" id="JBDFQZ010000010">
    <property type="protein sequence ID" value="KAK9682740.1"/>
    <property type="molecule type" value="Genomic_DNA"/>
</dbReference>
<feature type="region of interest" description="Disordered" evidence="3">
    <location>
        <begin position="95"/>
        <end position="115"/>
    </location>
</feature>
<keyword evidence="6" id="KW-1185">Reference proteome</keyword>
<proteinExistence type="predicted"/>
<sequence>MDSSNRRPTESEAQPPPVNGGDWRSQLQPDSRERIIHKITETLKRHLPFSGPEGENELKQIATRFEDKIYGAATSQSDYLRKISLKMLTMESKSNGAVDNAMPSNSAGTNRQDPVLKKAYTRKKRKKNKKGNFSFRFKGTCSIQMSSSGKKWFGVCFIQTNFKY</sequence>
<dbReference type="SUPFAM" id="SSF47040">
    <property type="entry name" value="Kix domain of CBP (creb binding protein)"/>
    <property type="match status" value="1"/>
</dbReference>
<feature type="region of interest" description="Disordered" evidence="3">
    <location>
        <begin position="1"/>
        <end position="30"/>
    </location>
</feature>
<reference evidence="5" key="1">
    <citation type="submission" date="2024-03" db="EMBL/GenBank/DDBJ databases">
        <title>WGS assembly of Saponaria officinalis var. Norfolk2.</title>
        <authorList>
            <person name="Jenkins J."/>
            <person name="Shu S."/>
            <person name="Grimwood J."/>
            <person name="Barry K."/>
            <person name="Goodstein D."/>
            <person name="Schmutz J."/>
            <person name="Leebens-Mack J."/>
            <person name="Osbourn A."/>
        </authorList>
    </citation>
    <scope>NUCLEOTIDE SEQUENCE [LARGE SCALE GENOMIC DNA]</scope>
    <source>
        <strain evidence="5">JIC</strain>
    </source>
</reference>
<evidence type="ECO:0000256" key="1">
    <source>
        <dbReference type="ARBA" id="ARBA00004123"/>
    </source>
</evidence>
<dbReference type="GO" id="GO:0005634">
    <property type="term" value="C:nucleus"/>
    <property type="evidence" value="ECO:0007669"/>
    <property type="project" value="UniProtKB-SubCell"/>
</dbReference>
<dbReference type="GO" id="GO:0031490">
    <property type="term" value="F:chromatin DNA binding"/>
    <property type="evidence" value="ECO:0007669"/>
    <property type="project" value="InterPro"/>
</dbReference>
<name>A0AAW1HZS9_SAPOF</name>
<feature type="compositionally biased region" description="Polar residues" evidence="3">
    <location>
        <begin position="95"/>
        <end position="112"/>
    </location>
</feature>
<dbReference type="PANTHER" id="PTHR33137">
    <property type="entry name" value="MEDIATOR OF RNA POLYMERASE II TRANSCRIPTION SUBUNIT 15A-RELATED"/>
    <property type="match status" value="1"/>
</dbReference>
<dbReference type="FunFam" id="1.10.246.20:FF:000003">
    <property type="entry name" value="Mediator of RNA polymerase II transcription subunit 15a"/>
    <property type="match status" value="1"/>
</dbReference>
<dbReference type="Proteomes" id="UP001443914">
    <property type="component" value="Unassembled WGS sequence"/>
</dbReference>
<evidence type="ECO:0000256" key="3">
    <source>
        <dbReference type="SAM" id="MobiDB-lite"/>
    </source>
</evidence>
<dbReference type="PANTHER" id="PTHR33137:SF4">
    <property type="entry name" value="MEDIATOR OF RNA POLYMERASE II TRANSCRIPTION SUBUNIT 15A-RELATED"/>
    <property type="match status" value="1"/>
</dbReference>
<comment type="subcellular location">
    <subcellularLocation>
        <location evidence="1">Nucleus</location>
    </subcellularLocation>
</comment>
<keyword evidence="2" id="KW-0539">Nucleus</keyword>
<accession>A0AAW1HZS9</accession>
<dbReference type="InterPro" id="IPR036529">
    <property type="entry name" value="KIX_dom_sf"/>
</dbReference>
<evidence type="ECO:0000313" key="5">
    <source>
        <dbReference type="EMBL" id="KAK9682740.1"/>
    </source>
</evidence>
<gene>
    <name evidence="5" type="ORF">RND81_10G093300</name>
</gene>